<reference evidence="2" key="1">
    <citation type="submission" date="2017-03" db="EMBL/GenBank/DDBJ databases">
        <title>Phytopthora megakarya and P. palmivora, two closely related causual agents of cacao black pod achieved similar genome size and gene model numbers by different mechanisms.</title>
        <authorList>
            <person name="Ali S."/>
            <person name="Shao J."/>
            <person name="Larry D.J."/>
            <person name="Kronmiller B."/>
            <person name="Shen D."/>
            <person name="Strem M.D."/>
            <person name="Melnick R.L."/>
            <person name="Guiltinan M.J."/>
            <person name="Tyler B.M."/>
            <person name="Meinhardt L.W."/>
            <person name="Bailey B.A."/>
        </authorList>
    </citation>
    <scope>NUCLEOTIDE SEQUENCE [LARGE SCALE GENOMIC DNA]</scope>
    <source>
        <strain evidence="2">zdho120</strain>
    </source>
</reference>
<comment type="caution">
    <text evidence="1">The sequence shown here is derived from an EMBL/GenBank/DDBJ whole genome shotgun (WGS) entry which is preliminary data.</text>
</comment>
<name>A0A225WK98_9STRA</name>
<gene>
    <name evidence="1" type="ORF">PHMEG_0007918</name>
</gene>
<proteinExistence type="predicted"/>
<evidence type="ECO:0000313" key="1">
    <source>
        <dbReference type="EMBL" id="OWZ18055.1"/>
    </source>
</evidence>
<dbReference type="Proteomes" id="UP000198211">
    <property type="component" value="Unassembled WGS sequence"/>
</dbReference>
<evidence type="ECO:0000313" key="2">
    <source>
        <dbReference type="Proteomes" id="UP000198211"/>
    </source>
</evidence>
<dbReference type="OrthoDB" id="146745at2759"/>
<dbReference type="EMBL" id="NBNE01000649">
    <property type="protein sequence ID" value="OWZ18055.1"/>
    <property type="molecule type" value="Genomic_DNA"/>
</dbReference>
<dbReference type="AlphaFoldDB" id="A0A225WK98"/>
<keyword evidence="2" id="KW-1185">Reference proteome</keyword>
<accession>A0A225WK98</accession>
<organism evidence="1 2">
    <name type="scientific">Phytophthora megakarya</name>
    <dbReference type="NCBI Taxonomy" id="4795"/>
    <lineage>
        <taxon>Eukaryota</taxon>
        <taxon>Sar</taxon>
        <taxon>Stramenopiles</taxon>
        <taxon>Oomycota</taxon>
        <taxon>Peronosporomycetes</taxon>
        <taxon>Peronosporales</taxon>
        <taxon>Peronosporaceae</taxon>
        <taxon>Phytophthora</taxon>
    </lineage>
</organism>
<sequence>MKKGAITYPNSLGGDIHGQIEVPPLVMVSGSTTMNFFQLHYRYGEADALHRIMGWAHLELLMSALFMDGTFRCVHHPIDQCVVVMCHGCYVPVFFIIFSRWNRTVHSKIFHFVIVPTGLHFDDESFTCDCEGALIAAIRDHMPNSVINGFFFPFEASKLKP</sequence>
<protein>
    <submittedName>
        <fullName evidence="1">Uncharacterized protein</fullName>
    </submittedName>
</protein>